<sequence>MSLHTWLHAKREKRVSRSKSLVDRDTSFWRRASPPFFHVSFLRASIDENRRKRDSVSFCRN</sequence>
<dbReference type="OrthoDB" id="10559645at2759"/>
<organism evidence="1 2">
    <name type="scientific">Heterotrigona itama</name>
    <dbReference type="NCBI Taxonomy" id="395501"/>
    <lineage>
        <taxon>Eukaryota</taxon>
        <taxon>Metazoa</taxon>
        <taxon>Ecdysozoa</taxon>
        <taxon>Arthropoda</taxon>
        <taxon>Hexapoda</taxon>
        <taxon>Insecta</taxon>
        <taxon>Pterygota</taxon>
        <taxon>Neoptera</taxon>
        <taxon>Endopterygota</taxon>
        <taxon>Hymenoptera</taxon>
        <taxon>Apocrita</taxon>
        <taxon>Aculeata</taxon>
        <taxon>Apoidea</taxon>
        <taxon>Anthophila</taxon>
        <taxon>Apidae</taxon>
        <taxon>Heterotrigona</taxon>
    </lineage>
</organism>
<proteinExistence type="predicted"/>
<dbReference type="EMBL" id="CAJDYZ010010147">
    <property type="protein sequence ID" value="CAD1477639.1"/>
    <property type="molecule type" value="Genomic_DNA"/>
</dbReference>
<gene>
    <name evidence="1" type="ORF">MHI_LOCUS739044</name>
</gene>
<feature type="non-terminal residue" evidence="1">
    <location>
        <position position="1"/>
    </location>
</feature>
<evidence type="ECO:0000313" key="1">
    <source>
        <dbReference type="EMBL" id="CAD1477639.1"/>
    </source>
</evidence>
<comment type="caution">
    <text evidence="1">The sequence shown here is derived from an EMBL/GenBank/DDBJ whole genome shotgun (WGS) entry which is preliminary data.</text>
</comment>
<keyword evidence="2" id="KW-1185">Reference proteome</keyword>
<accession>A0A6V7HBC0</accession>
<reference evidence="1" key="1">
    <citation type="submission" date="2020-07" db="EMBL/GenBank/DDBJ databases">
        <authorList>
            <person name="Nazaruddin N."/>
        </authorList>
    </citation>
    <scope>NUCLEOTIDE SEQUENCE</scope>
</reference>
<dbReference type="AlphaFoldDB" id="A0A6V7HBC0"/>
<dbReference type="Proteomes" id="UP000752696">
    <property type="component" value="Unassembled WGS sequence"/>
</dbReference>
<name>A0A6V7HBC0_9HYME</name>
<evidence type="ECO:0000313" key="2">
    <source>
        <dbReference type="Proteomes" id="UP000752696"/>
    </source>
</evidence>
<protein>
    <submittedName>
        <fullName evidence="1">Uncharacterized protein</fullName>
    </submittedName>
</protein>